<proteinExistence type="predicted"/>
<gene>
    <name evidence="1" type="ORF">SLNSH_13355</name>
</gene>
<dbReference type="AlphaFoldDB" id="A0A2T1HS35"/>
<dbReference type="EMBL" id="PVZS01000013">
    <property type="protein sequence ID" value="PSC04480.1"/>
    <property type="molecule type" value="Genomic_DNA"/>
</dbReference>
<reference evidence="2" key="1">
    <citation type="submission" date="2018-03" db="EMBL/GenBank/DDBJ databases">
        <authorList>
            <person name="Sun L."/>
            <person name="Liu H."/>
            <person name="Chen W."/>
            <person name="Huang K."/>
            <person name="Liu W."/>
            <person name="Gao X."/>
        </authorList>
    </citation>
    <scope>NUCLEOTIDE SEQUENCE [LARGE SCALE GENOMIC DNA]</scope>
    <source>
        <strain evidence="2">SH9</strain>
    </source>
</reference>
<organism evidence="1 2">
    <name type="scientific">Alsobacter soli</name>
    <dbReference type="NCBI Taxonomy" id="2109933"/>
    <lineage>
        <taxon>Bacteria</taxon>
        <taxon>Pseudomonadati</taxon>
        <taxon>Pseudomonadota</taxon>
        <taxon>Alphaproteobacteria</taxon>
        <taxon>Hyphomicrobiales</taxon>
        <taxon>Alsobacteraceae</taxon>
        <taxon>Alsobacter</taxon>
    </lineage>
</organism>
<accession>A0A2T1HS35</accession>
<dbReference type="Proteomes" id="UP000239772">
    <property type="component" value="Unassembled WGS sequence"/>
</dbReference>
<sequence>MERSGRRRSIAAGRHRRSRLWREQRRLRMREARHRGAFGGLDATEALRIACARNCMPRDESRLRDKRGNLDDA</sequence>
<evidence type="ECO:0000313" key="1">
    <source>
        <dbReference type="EMBL" id="PSC04480.1"/>
    </source>
</evidence>
<protein>
    <submittedName>
        <fullName evidence="1">Uncharacterized protein</fullName>
    </submittedName>
</protein>
<comment type="caution">
    <text evidence="1">The sequence shown here is derived from an EMBL/GenBank/DDBJ whole genome shotgun (WGS) entry which is preliminary data.</text>
</comment>
<name>A0A2T1HS35_9HYPH</name>
<evidence type="ECO:0000313" key="2">
    <source>
        <dbReference type="Proteomes" id="UP000239772"/>
    </source>
</evidence>
<keyword evidence="2" id="KW-1185">Reference proteome</keyword>